<reference evidence="2" key="1">
    <citation type="journal article" date="2013" name="Science">
        <title>Comparative analysis of bat genomes provides insight into the evolution of flight and immunity.</title>
        <authorList>
            <person name="Zhang G."/>
            <person name="Cowled C."/>
            <person name="Shi Z."/>
            <person name="Huang Z."/>
            <person name="Bishop-Lilly K.A."/>
            <person name="Fang X."/>
            <person name="Wynne J.W."/>
            <person name="Xiong Z."/>
            <person name="Baker M.L."/>
            <person name="Zhao W."/>
            <person name="Tachedjian M."/>
            <person name="Zhu Y."/>
            <person name="Zhou P."/>
            <person name="Jiang X."/>
            <person name="Ng J."/>
            <person name="Yang L."/>
            <person name="Wu L."/>
            <person name="Xiao J."/>
            <person name="Feng Y."/>
            <person name="Chen Y."/>
            <person name="Sun X."/>
            <person name="Zhang Y."/>
            <person name="Marsh G.A."/>
            <person name="Crameri G."/>
            <person name="Broder C.C."/>
            <person name="Frey K.G."/>
            <person name="Wang L.F."/>
            <person name="Wang J."/>
        </authorList>
    </citation>
    <scope>NUCLEOTIDE SEQUENCE [LARGE SCALE GENOMIC DNA]</scope>
</reference>
<name>L5JN71_PTEAL</name>
<sequence length="98" mass="11059">MDWSDLPKREENPGAGVNSWPDLYKVSMLLWPWRFPGPASLDGQHHSGLGQHRVSEWGEGMTSAYQLPSCPTPCNGRAKMDEDSFCLNTREILILLML</sequence>
<protein>
    <submittedName>
        <fullName evidence="1">Uncharacterized protein</fullName>
    </submittedName>
</protein>
<proteinExistence type="predicted"/>
<dbReference type="EMBL" id="KB031155">
    <property type="protein sequence ID" value="ELK00859.1"/>
    <property type="molecule type" value="Genomic_DNA"/>
</dbReference>
<keyword evidence="2" id="KW-1185">Reference proteome</keyword>
<dbReference type="InParanoid" id="L5JN71"/>
<evidence type="ECO:0000313" key="2">
    <source>
        <dbReference type="Proteomes" id="UP000010552"/>
    </source>
</evidence>
<gene>
    <name evidence="1" type="ORF">PAL_GLEAN10018303</name>
</gene>
<evidence type="ECO:0000313" key="1">
    <source>
        <dbReference type="EMBL" id="ELK00859.1"/>
    </source>
</evidence>
<accession>L5JN71</accession>
<organism evidence="1 2">
    <name type="scientific">Pteropus alecto</name>
    <name type="common">Black flying fox</name>
    <dbReference type="NCBI Taxonomy" id="9402"/>
    <lineage>
        <taxon>Eukaryota</taxon>
        <taxon>Metazoa</taxon>
        <taxon>Chordata</taxon>
        <taxon>Craniata</taxon>
        <taxon>Vertebrata</taxon>
        <taxon>Euteleostomi</taxon>
        <taxon>Mammalia</taxon>
        <taxon>Eutheria</taxon>
        <taxon>Laurasiatheria</taxon>
        <taxon>Chiroptera</taxon>
        <taxon>Yinpterochiroptera</taxon>
        <taxon>Pteropodoidea</taxon>
        <taxon>Pteropodidae</taxon>
        <taxon>Pteropodinae</taxon>
        <taxon>Pteropus</taxon>
    </lineage>
</organism>
<dbReference type="AlphaFoldDB" id="L5JN71"/>
<dbReference type="Proteomes" id="UP000010552">
    <property type="component" value="Unassembled WGS sequence"/>
</dbReference>